<sequence length="79" mass="8916">MAGELQEPLSWIGQVDSLHSGSISLGRFESEDLSWERRSSFSQNRRKLILKPISRKSSCLRPDSLDGLSGRGSMPELRR</sequence>
<name>A0A6N2NDL8_SALVM</name>
<accession>A0A6N2NDL8</accession>
<dbReference type="EMBL" id="CAADRP010002029">
    <property type="protein sequence ID" value="VFU59286.1"/>
    <property type="molecule type" value="Genomic_DNA"/>
</dbReference>
<dbReference type="AlphaFoldDB" id="A0A6N2NDL8"/>
<dbReference type="PANTHER" id="PTHR47067:SF6">
    <property type="entry name" value="PROTEIN WVD2-LIKE 7"/>
    <property type="match status" value="1"/>
</dbReference>
<proteinExistence type="predicted"/>
<dbReference type="InterPro" id="IPR044216">
    <property type="entry name" value="WDL7"/>
</dbReference>
<evidence type="ECO:0000313" key="1">
    <source>
        <dbReference type="EMBL" id="VFU59286.1"/>
    </source>
</evidence>
<dbReference type="PANTHER" id="PTHR47067">
    <property type="entry name" value="TPX2 (TARGETING PROTEIN FOR XKLP2) PROTEIN FAMILY-RELATED"/>
    <property type="match status" value="1"/>
</dbReference>
<reference evidence="1" key="1">
    <citation type="submission" date="2019-03" db="EMBL/GenBank/DDBJ databases">
        <authorList>
            <person name="Mank J."/>
            <person name="Almeida P."/>
        </authorList>
    </citation>
    <scope>NUCLEOTIDE SEQUENCE</scope>
    <source>
        <strain evidence="1">78183</strain>
    </source>
</reference>
<protein>
    <submittedName>
        <fullName evidence="1">Uncharacterized protein</fullName>
    </submittedName>
</protein>
<organism evidence="1">
    <name type="scientific">Salix viminalis</name>
    <name type="common">Common osier</name>
    <name type="synonym">Basket willow</name>
    <dbReference type="NCBI Taxonomy" id="40686"/>
    <lineage>
        <taxon>Eukaryota</taxon>
        <taxon>Viridiplantae</taxon>
        <taxon>Streptophyta</taxon>
        <taxon>Embryophyta</taxon>
        <taxon>Tracheophyta</taxon>
        <taxon>Spermatophyta</taxon>
        <taxon>Magnoliopsida</taxon>
        <taxon>eudicotyledons</taxon>
        <taxon>Gunneridae</taxon>
        <taxon>Pentapetalae</taxon>
        <taxon>rosids</taxon>
        <taxon>fabids</taxon>
        <taxon>Malpighiales</taxon>
        <taxon>Salicaceae</taxon>
        <taxon>Saliceae</taxon>
        <taxon>Salix</taxon>
    </lineage>
</organism>
<gene>
    <name evidence="1" type="ORF">SVIM_LOCUS436511</name>
</gene>